<evidence type="ECO:0000313" key="2">
    <source>
        <dbReference type="Proteomes" id="UP000008631"/>
    </source>
</evidence>
<dbReference type="STRING" id="575540.Isop_2021"/>
<dbReference type="InterPro" id="IPR006311">
    <property type="entry name" value="TAT_signal"/>
</dbReference>
<reference key="1">
    <citation type="submission" date="2010-11" db="EMBL/GenBank/DDBJ databases">
        <title>The complete sequence of chromosome of Isophaera pallida ATCC 43644.</title>
        <authorList>
            <consortium name="US DOE Joint Genome Institute (JGI-PGF)"/>
            <person name="Lucas S."/>
            <person name="Copeland A."/>
            <person name="Lapidus A."/>
            <person name="Bruce D."/>
            <person name="Goodwin L."/>
            <person name="Pitluck S."/>
            <person name="Kyrpides N."/>
            <person name="Mavromatis K."/>
            <person name="Pagani I."/>
            <person name="Ivanova N."/>
            <person name="Saunders E."/>
            <person name="Brettin T."/>
            <person name="Detter J.C."/>
            <person name="Han C."/>
            <person name="Tapia R."/>
            <person name="Land M."/>
            <person name="Hauser L."/>
            <person name="Markowitz V."/>
            <person name="Cheng J.-F."/>
            <person name="Hugenholtz P."/>
            <person name="Woyke T."/>
            <person name="Wu D."/>
            <person name="Eisen J.A."/>
        </authorList>
    </citation>
    <scope>NUCLEOTIDE SEQUENCE</scope>
    <source>
        <strain>ATCC 43644</strain>
    </source>
</reference>
<dbReference type="SUPFAM" id="SSF101898">
    <property type="entry name" value="NHL repeat"/>
    <property type="match status" value="1"/>
</dbReference>
<dbReference type="InParanoid" id="E8R382"/>
<dbReference type="EMBL" id="CP002353">
    <property type="protein sequence ID" value="ADV62601.1"/>
    <property type="molecule type" value="Genomic_DNA"/>
</dbReference>
<reference evidence="1 2" key="2">
    <citation type="journal article" date="2011" name="Stand. Genomic Sci.">
        <title>Complete genome sequence of Isosphaera pallida type strain (IS1B).</title>
        <authorList>
            <consortium name="US DOE Joint Genome Institute (JGI-PGF)"/>
            <person name="Goker M."/>
            <person name="Cleland D."/>
            <person name="Saunders E."/>
            <person name="Lapidus A."/>
            <person name="Nolan M."/>
            <person name="Lucas S."/>
            <person name="Hammon N."/>
            <person name="Deshpande S."/>
            <person name="Cheng J.F."/>
            <person name="Tapia R."/>
            <person name="Han C."/>
            <person name="Goodwin L."/>
            <person name="Pitluck S."/>
            <person name="Liolios K."/>
            <person name="Pagani I."/>
            <person name="Ivanova N."/>
            <person name="Mavromatis K."/>
            <person name="Pati A."/>
            <person name="Chen A."/>
            <person name="Palaniappan K."/>
            <person name="Land M."/>
            <person name="Hauser L."/>
            <person name="Chang Y.J."/>
            <person name="Jeffries C.D."/>
            <person name="Detter J.C."/>
            <person name="Beck B."/>
            <person name="Woyke T."/>
            <person name="Bristow J."/>
            <person name="Eisen J.A."/>
            <person name="Markowitz V."/>
            <person name="Hugenholtz P."/>
            <person name="Kyrpides N.C."/>
            <person name="Klenk H.P."/>
        </authorList>
    </citation>
    <scope>NUCLEOTIDE SEQUENCE [LARGE SCALE GENOMIC DNA]</scope>
    <source>
        <strain evidence="2">ATCC 43644 / DSM 9630 / IS1B</strain>
    </source>
</reference>
<protein>
    <recommendedName>
        <fullName evidence="3">Phosphatase</fullName>
    </recommendedName>
</protein>
<dbReference type="Proteomes" id="UP000008631">
    <property type="component" value="Chromosome"/>
</dbReference>
<sequence>MSLTRRSFLTSLGMGGYAALVAGATRRVDFPLPRGKAAPPRWLEPIAPSCEDALLLPKGFSFDRVISWNDPLGSLDPDNLPEHFGFNNDFIAYFPIDALEGGVNSNEGLLWVNHEYPNPLFVSGYTPDDLKANKPKTLTQIEAERRSVGGSVLHVRRGPQGWQRVFNSPYPRRITAAYPPIALTGPAASLLPTAIGSLANCSGGRTPWYTALSCEENYPDYNTEFRWSDQPTLALDETRYGWVMEVDPFGQLPPVKHTALGRFKHENAAVTRTTSGRVVVYMGDDENDQHLYKYVSNGTDHPNASRAERRRLLEDGTLYAADLANGRWIPLVYTEKVGRLIEASPAFAAAKAANPSLRITNQAELLIHTRVAARALGATPLDRCEDCEVHPLDGSVYVAMTNNTKHGNLYGHIVRIVEDGDDAASETFRYEIFLAGGPQCGLACPDNLAFDRHGNLWVVCDMSSDKIGAGAYRPFGNNGLFVVPTTGPSAGDAFQFASGPNDCELTGPWFTEDGQTLFLSVQHPGELSSSLDELTSHWPDGGDALPKPTVVALRGPFGP</sequence>
<evidence type="ECO:0008006" key="3">
    <source>
        <dbReference type="Google" id="ProtNLM"/>
    </source>
</evidence>
<dbReference type="KEGG" id="ipa:Isop_2021"/>
<dbReference type="eggNOG" id="COG3211">
    <property type="taxonomic scope" value="Bacteria"/>
</dbReference>
<dbReference type="OrthoDB" id="9801383at2"/>
<organism evidence="1 2">
    <name type="scientific">Isosphaera pallida (strain ATCC 43644 / DSM 9630 / IS1B)</name>
    <dbReference type="NCBI Taxonomy" id="575540"/>
    <lineage>
        <taxon>Bacteria</taxon>
        <taxon>Pseudomonadati</taxon>
        <taxon>Planctomycetota</taxon>
        <taxon>Planctomycetia</taxon>
        <taxon>Isosphaerales</taxon>
        <taxon>Isosphaeraceae</taxon>
        <taxon>Isosphaera</taxon>
    </lineage>
</organism>
<dbReference type="InterPro" id="IPR008557">
    <property type="entry name" value="PhoX"/>
</dbReference>
<evidence type="ECO:0000313" key="1">
    <source>
        <dbReference type="EMBL" id="ADV62601.1"/>
    </source>
</evidence>
<dbReference type="RefSeq" id="WP_013564889.1">
    <property type="nucleotide sequence ID" value="NC_014962.1"/>
</dbReference>
<accession>E8R382</accession>
<dbReference type="PROSITE" id="PS51318">
    <property type="entry name" value="TAT"/>
    <property type="match status" value="1"/>
</dbReference>
<dbReference type="PANTHER" id="PTHR35399:SF2">
    <property type="entry name" value="DUF839 DOMAIN-CONTAINING PROTEIN"/>
    <property type="match status" value="1"/>
</dbReference>
<dbReference type="HOGENOM" id="CLU_018570_1_0_0"/>
<keyword evidence="2" id="KW-1185">Reference proteome</keyword>
<gene>
    <name evidence="1" type="ordered locus">Isop_2021</name>
</gene>
<dbReference type="PANTHER" id="PTHR35399">
    <property type="entry name" value="SLR8030 PROTEIN"/>
    <property type="match status" value="1"/>
</dbReference>
<name>E8R382_ISOPI</name>
<dbReference type="Pfam" id="PF05787">
    <property type="entry name" value="PhoX"/>
    <property type="match status" value="1"/>
</dbReference>
<proteinExistence type="predicted"/>
<dbReference type="AlphaFoldDB" id="E8R382"/>